<reference evidence="14" key="2">
    <citation type="submission" date="2025-05" db="UniProtKB">
        <authorList>
            <consortium name="RefSeq"/>
        </authorList>
    </citation>
    <scope>IDENTIFICATION</scope>
</reference>
<evidence type="ECO:0000256" key="6">
    <source>
        <dbReference type="ARBA" id="ARBA00023157"/>
    </source>
</evidence>
<proteinExistence type="evidence at transcript level"/>
<evidence type="ECO:0000256" key="1">
    <source>
        <dbReference type="ARBA" id="ARBA00004613"/>
    </source>
</evidence>
<dbReference type="GO" id="GO:0008083">
    <property type="term" value="F:growth factor activity"/>
    <property type="evidence" value="ECO:0007669"/>
    <property type="project" value="UniProtKB-KW"/>
</dbReference>
<sequence>MTPNWGITFGLIVLSLFWLVHGVPVKTKSGKHRKDSQGNFGDLLERRQENMEGGLETKLLNVFGLRELPKHGRKQFETPSFMMELYQSLAEEKNQQARTTATRQIKANTVRSFFDTGRGRKNSFVFDLHGLLPREFVLSAELRLYVQKEKENAKKDTARVNLFQISGSGTRQQSDLLETRTVHITEKGWLVFDVTQTFLSHQKHLAAASLLENTTMHYAIEMVDESDNELRISRRRRRNQDRMPLLILYLNDTAIRKNDILTPAYMDIHGEKLQDGAGEEKEENTSGKRRRRKRSTSSARRSNTRSKKCQLYEFYVDFQKVGWSDWIIAPNGYNANFCNGHCPFPLDPHFNATNHATVQAILNTKDFSLKGQRIPKPCCVPSDFDSIHVLYLDDYNNVVLKEFDDMEAKSCGCH</sequence>
<dbReference type="SMART" id="SM00204">
    <property type="entry name" value="TGFB"/>
    <property type="match status" value="1"/>
</dbReference>
<dbReference type="Gene3D" id="2.10.90.10">
    <property type="entry name" value="Cystine-knot cytokines"/>
    <property type="match status" value="1"/>
</dbReference>
<organism evidence="12">
    <name type="scientific">Saccoglossus kowalevskii</name>
    <name type="common">Acorn worm</name>
    <dbReference type="NCBI Taxonomy" id="10224"/>
    <lineage>
        <taxon>Eukaryota</taxon>
        <taxon>Metazoa</taxon>
        <taxon>Hemichordata</taxon>
        <taxon>Enteropneusta</taxon>
        <taxon>Harrimaniidae</taxon>
        <taxon>Saccoglossus</taxon>
    </lineage>
</organism>
<feature type="domain" description="TGF-beta family profile" evidence="11">
    <location>
        <begin position="291"/>
        <end position="414"/>
    </location>
</feature>
<dbReference type="RefSeq" id="NP_001161498.1">
    <property type="nucleotide sequence ID" value="NM_001168026.1"/>
</dbReference>
<evidence type="ECO:0000256" key="2">
    <source>
        <dbReference type="ARBA" id="ARBA00006656"/>
    </source>
</evidence>
<dbReference type="CTD" id="100494614"/>
<dbReference type="FunFam" id="2.10.90.10:FF:000001">
    <property type="entry name" value="Bone morphogenetic protein 4"/>
    <property type="match status" value="1"/>
</dbReference>
<dbReference type="AlphaFoldDB" id="D1LWV6"/>
<dbReference type="KEGG" id="sko:100313546"/>
<dbReference type="Pfam" id="PF00019">
    <property type="entry name" value="TGF_beta"/>
    <property type="match status" value="1"/>
</dbReference>
<dbReference type="CDD" id="cd13761">
    <property type="entry name" value="TGF_beta_BMP5_like"/>
    <property type="match status" value="1"/>
</dbReference>
<dbReference type="PROSITE" id="PS51362">
    <property type="entry name" value="TGF_BETA_2"/>
    <property type="match status" value="1"/>
</dbReference>
<dbReference type="InterPro" id="IPR015615">
    <property type="entry name" value="TGF-beta-rel"/>
</dbReference>
<comment type="subcellular location">
    <subcellularLocation>
        <location evidence="1">Secreted</location>
    </subcellularLocation>
</comment>
<evidence type="ECO:0000256" key="9">
    <source>
        <dbReference type="SAM" id="MobiDB-lite"/>
    </source>
</evidence>
<dbReference type="PANTHER" id="PTHR11848:SF302">
    <property type="entry name" value="TGF-BETA FAMILY PROFILE DOMAIN-CONTAINING PROTEIN"/>
    <property type="match status" value="1"/>
</dbReference>
<name>D1LWV6_SACKO</name>
<evidence type="ECO:0000256" key="3">
    <source>
        <dbReference type="ARBA" id="ARBA00022525"/>
    </source>
</evidence>
<evidence type="ECO:0000313" key="13">
    <source>
        <dbReference type="Proteomes" id="UP000694865"/>
    </source>
</evidence>
<gene>
    <name evidence="14" type="primary">Admp2</name>
</gene>
<evidence type="ECO:0000256" key="7">
    <source>
        <dbReference type="ARBA" id="ARBA00023180"/>
    </source>
</evidence>
<dbReference type="InterPro" id="IPR017948">
    <property type="entry name" value="TGFb_CS"/>
</dbReference>
<dbReference type="GeneID" id="100313546"/>
<evidence type="ECO:0000256" key="5">
    <source>
        <dbReference type="ARBA" id="ARBA00023030"/>
    </source>
</evidence>
<comment type="similarity">
    <text evidence="2 8">Belongs to the TGF-beta family.</text>
</comment>
<feature type="region of interest" description="Disordered" evidence="9">
    <location>
        <begin position="272"/>
        <end position="304"/>
    </location>
</feature>
<protein>
    <submittedName>
        <fullName evidence="12">ADMP2</fullName>
    </submittedName>
    <submittedName>
        <fullName evidence="14">Anti-dorsalizing morphogenic protein 2 precursor</fullName>
    </submittedName>
</protein>
<dbReference type="OrthoDB" id="5987191at2759"/>
<feature type="chain" id="PRO_5003024291" evidence="10 14">
    <location>
        <begin position="23"/>
        <end position="414"/>
    </location>
</feature>
<dbReference type="GO" id="GO:0005615">
    <property type="term" value="C:extracellular space"/>
    <property type="evidence" value="ECO:0007669"/>
    <property type="project" value="TreeGrafter"/>
</dbReference>
<dbReference type="Proteomes" id="UP000694865">
    <property type="component" value="Unplaced"/>
</dbReference>
<feature type="signal peptide" evidence="10 14">
    <location>
        <begin position="1"/>
        <end position="22"/>
    </location>
</feature>
<dbReference type="PROSITE" id="PS00250">
    <property type="entry name" value="TGF_BETA_1"/>
    <property type="match status" value="1"/>
</dbReference>
<dbReference type="InterPro" id="IPR001111">
    <property type="entry name" value="TGF-b_propeptide"/>
</dbReference>
<dbReference type="PANTHER" id="PTHR11848">
    <property type="entry name" value="TGF-BETA FAMILY"/>
    <property type="match status" value="1"/>
</dbReference>
<dbReference type="Pfam" id="PF00688">
    <property type="entry name" value="TGFb_propeptide"/>
    <property type="match status" value="1"/>
</dbReference>
<evidence type="ECO:0000259" key="11">
    <source>
        <dbReference type="PROSITE" id="PS51362"/>
    </source>
</evidence>
<keyword evidence="3" id="KW-0964">Secreted</keyword>
<dbReference type="GO" id="GO:0005125">
    <property type="term" value="F:cytokine activity"/>
    <property type="evidence" value="ECO:0007669"/>
    <property type="project" value="TreeGrafter"/>
</dbReference>
<keyword evidence="4 10" id="KW-0732">Signal</keyword>
<evidence type="ECO:0000256" key="4">
    <source>
        <dbReference type="ARBA" id="ARBA00022729"/>
    </source>
</evidence>
<evidence type="ECO:0000313" key="12">
    <source>
        <dbReference type="EMBL" id="ACY92462.1"/>
    </source>
</evidence>
<dbReference type="EMBL" id="GU075933">
    <property type="protein sequence ID" value="ACY92462.1"/>
    <property type="molecule type" value="mRNA"/>
</dbReference>
<evidence type="ECO:0000256" key="8">
    <source>
        <dbReference type="RuleBase" id="RU000354"/>
    </source>
</evidence>
<keyword evidence="7" id="KW-0325">Glycoprotein</keyword>
<dbReference type="Gene3D" id="2.60.120.970">
    <property type="match status" value="1"/>
</dbReference>
<keyword evidence="6" id="KW-1015">Disulfide bond</keyword>
<keyword evidence="5 8" id="KW-0339">Growth factor</keyword>
<dbReference type="InterPro" id="IPR029034">
    <property type="entry name" value="Cystine-knot_cytokine"/>
</dbReference>
<evidence type="ECO:0000256" key="10">
    <source>
        <dbReference type="SAM" id="SignalP"/>
    </source>
</evidence>
<dbReference type="SUPFAM" id="SSF57501">
    <property type="entry name" value="Cystine-knot cytokines"/>
    <property type="match status" value="1"/>
</dbReference>
<keyword evidence="13" id="KW-1185">Reference proteome</keyword>
<evidence type="ECO:0000313" key="14">
    <source>
        <dbReference type="RefSeq" id="NP_001161498.1"/>
    </source>
</evidence>
<reference evidence="12" key="1">
    <citation type="submission" date="2009-10" db="EMBL/GenBank/DDBJ databases">
        <authorList>
            <person name="Freeman R.M.Jr."/>
            <person name="Wu M.M."/>
            <person name="Gerhart J.J."/>
        </authorList>
    </citation>
    <scope>NUCLEOTIDE SEQUENCE</scope>
</reference>
<accession>D1LWV6</accession>
<dbReference type="InterPro" id="IPR001839">
    <property type="entry name" value="TGF-b_C"/>
</dbReference>